<feature type="transmembrane region" description="Helical" evidence="1">
    <location>
        <begin position="80"/>
        <end position="100"/>
    </location>
</feature>
<feature type="transmembrane region" description="Helical" evidence="1">
    <location>
        <begin position="51"/>
        <end position="68"/>
    </location>
</feature>
<dbReference type="EMBL" id="CAJNOM010000003">
    <property type="protein sequence ID" value="CAF0741094.1"/>
    <property type="molecule type" value="Genomic_DNA"/>
</dbReference>
<dbReference type="EMBL" id="CAJNOI010000006">
    <property type="protein sequence ID" value="CAF0752816.1"/>
    <property type="molecule type" value="Genomic_DNA"/>
</dbReference>
<feature type="transmembrane region" description="Helical" evidence="1">
    <location>
        <begin position="250"/>
        <end position="269"/>
    </location>
</feature>
<gene>
    <name evidence="3" type="ORF">BJG266_LOCUS2548</name>
    <name evidence="2" type="ORF">QVE165_LOCUS900</name>
</gene>
<keyword evidence="1" id="KW-0472">Membrane</keyword>
<sequence length="294" mass="34254">MLHHIAVRPVGENQDGFFLWAMIILPILSLCAYVGDAFYFYHVAHHTTPSLYEGLLSTILILFAYLQYCAPIKSRALRLAYHILLYILIEVGHIGYILTYSYKKNVFSVIIFVGWMLCDTVFTAALIYCRVYRGCERERERERGHLSRLDVHIDAENKDIFHFISRLDVILALFIPIFLNADFSTTTRDNIAFFLLFDFFSEKYEHFHRAWIKACLYLFAAVTTVSIACEWLYFGFHTDIFHQITDISELVAACFCYTLIIMQFFPYHFKSSYSEGRKQQLQGAAADTQLDARV</sequence>
<dbReference type="Proteomes" id="UP000663832">
    <property type="component" value="Unassembled WGS sequence"/>
</dbReference>
<dbReference type="Proteomes" id="UP000663877">
    <property type="component" value="Unassembled WGS sequence"/>
</dbReference>
<name>A0A813PFT7_9BILA</name>
<dbReference type="AlphaFoldDB" id="A0A813PFT7"/>
<dbReference type="OrthoDB" id="9989671at2759"/>
<evidence type="ECO:0008006" key="6">
    <source>
        <dbReference type="Google" id="ProtNLM"/>
    </source>
</evidence>
<evidence type="ECO:0000313" key="2">
    <source>
        <dbReference type="EMBL" id="CAF0741094.1"/>
    </source>
</evidence>
<feature type="transmembrane region" description="Helical" evidence="1">
    <location>
        <begin position="17"/>
        <end position="39"/>
    </location>
</feature>
<keyword evidence="4" id="KW-1185">Reference proteome</keyword>
<evidence type="ECO:0000313" key="4">
    <source>
        <dbReference type="Proteomes" id="UP000663832"/>
    </source>
</evidence>
<feature type="transmembrane region" description="Helical" evidence="1">
    <location>
        <begin position="106"/>
        <end position="129"/>
    </location>
</feature>
<keyword evidence="1" id="KW-1133">Transmembrane helix</keyword>
<accession>A0A813PFT7</accession>
<protein>
    <recommendedName>
        <fullName evidence="6">Transmembrane protein</fullName>
    </recommendedName>
</protein>
<comment type="caution">
    <text evidence="3">The sequence shown here is derived from an EMBL/GenBank/DDBJ whole genome shotgun (WGS) entry which is preliminary data.</text>
</comment>
<keyword evidence="1" id="KW-0812">Transmembrane</keyword>
<reference evidence="3" key="1">
    <citation type="submission" date="2021-02" db="EMBL/GenBank/DDBJ databases">
        <authorList>
            <person name="Nowell W R."/>
        </authorList>
    </citation>
    <scope>NUCLEOTIDE SEQUENCE</scope>
</reference>
<evidence type="ECO:0000313" key="5">
    <source>
        <dbReference type="Proteomes" id="UP000663877"/>
    </source>
</evidence>
<proteinExistence type="predicted"/>
<evidence type="ECO:0000256" key="1">
    <source>
        <dbReference type="SAM" id="Phobius"/>
    </source>
</evidence>
<evidence type="ECO:0000313" key="3">
    <source>
        <dbReference type="EMBL" id="CAF0752816.1"/>
    </source>
</evidence>
<organism evidence="3 5">
    <name type="scientific">Adineta steineri</name>
    <dbReference type="NCBI Taxonomy" id="433720"/>
    <lineage>
        <taxon>Eukaryota</taxon>
        <taxon>Metazoa</taxon>
        <taxon>Spiralia</taxon>
        <taxon>Gnathifera</taxon>
        <taxon>Rotifera</taxon>
        <taxon>Eurotatoria</taxon>
        <taxon>Bdelloidea</taxon>
        <taxon>Adinetida</taxon>
        <taxon>Adinetidae</taxon>
        <taxon>Adineta</taxon>
    </lineage>
</organism>
<feature type="transmembrane region" description="Helical" evidence="1">
    <location>
        <begin position="214"/>
        <end position="234"/>
    </location>
</feature>